<evidence type="ECO:0000256" key="1">
    <source>
        <dbReference type="ARBA" id="ARBA00009924"/>
    </source>
</evidence>
<organism evidence="5 6">
    <name type="scientific">Sphingomonas mucosissima</name>
    <dbReference type="NCBI Taxonomy" id="370959"/>
    <lineage>
        <taxon>Bacteria</taxon>
        <taxon>Pseudomonadati</taxon>
        <taxon>Pseudomonadota</taxon>
        <taxon>Alphaproteobacteria</taxon>
        <taxon>Sphingomonadales</taxon>
        <taxon>Sphingomonadaceae</taxon>
        <taxon>Sphingomonas</taxon>
    </lineage>
</organism>
<dbReference type="EMBL" id="NBBJ01000001">
    <property type="protein sequence ID" value="OWK32853.1"/>
    <property type="molecule type" value="Genomic_DNA"/>
</dbReference>
<sequence length="251" mass="28099">MGADHAAEDHDLQVALVRYQSWAATTGARAVVVLEGRDTAGKDGAIRTLTRHLAVRQTRVVALPKPNPHERSQWFFQRYVAHLPAAGELVIFNRSWYNRAGVEVVNGFSSPEEQARFLNDVPGFEAMLVDDGIKFVKLWLDISRDEQAARLESRRSDPLKALKVSPLDLVAQENWDAYSTARDTMLSRTSTPVAPWTCVRADHKKRARRAIIQHLLHELAPAEISGDISVPDPDTLFRFEASAIGDGRLER</sequence>
<dbReference type="PANTHER" id="PTHR34383:SF1">
    <property type="entry name" value="ADP-POLYPHOSPHATE PHOSPHOTRANSFERASE"/>
    <property type="match status" value="1"/>
</dbReference>
<proteinExistence type="inferred from homology"/>
<dbReference type="SUPFAM" id="SSF52540">
    <property type="entry name" value="P-loop containing nucleoside triphosphate hydrolases"/>
    <property type="match status" value="1"/>
</dbReference>
<comment type="caution">
    <text evidence="5">The sequence shown here is derived from an EMBL/GenBank/DDBJ whole genome shotgun (WGS) entry which is preliminary data.</text>
</comment>
<name>A0A245ZSW7_9SPHN</name>
<dbReference type="OrthoDB" id="9775224at2"/>
<dbReference type="InterPro" id="IPR016898">
    <property type="entry name" value="Polyphosphate_phosphotransfera"/>
</dbReference>
<keyword evidence="6" id="KW-1185">Reference proteome</keyword>
<evidence type="ECO:0000259" key="4">
    <source>
        <dbReference type="Pfam" id="PF03976"/>
    </source>
</evidence>
<accession>A0A245ZSW7</accession>
<evidence type="ECO:0000256" key="3">
    <source>
        <dbReference type="ARBA" id="ARBA00022777"/>
    </source>
</evidence>
<dbReference type="AlphaFoldDB" id="A0A245ZSW7"/>
<gene>
    <name evidence="5" type="ORF">SPMU_11950</name>
</gene>
<dbReference type="Pfam" id="PF03976">
    <property type="entry name" value="PPK2"/>
    <property type="match status" value="1"/>
</dbReference>
<evidence type="ECO:0000256" key="2">
    <source>
        <dbReference type="ARBA" id="ARBA00022679"/>
    </source>
</evidence>
<dbReference type="Proteomes" id="UP000197783">
    <property type="component" value="Unassembled WGS sequence"/>
</dbReference>
<dbReference type="GO" id="GO:0008976">
    <property type="term" value="F:polyphosphate kinase activity"/>
    <property type="evidence" value="ECO:0007669"/>
    <property type="project" value="InterPro"/>
</dbReference>
<evidence type="ECO:0000313" key="5">
    <source>
        <dbReference type="EMBL" id="OWK32853.1"/>
    </source>
</evidence>
<dbReference type="RefSeq" id="WP_088332746.1">
    <property type="nucleotide sequence ID" value="NZ_NBBJ01000001.1"/>
</dbReference>
<keyword evidence="2" id="KW-0808">Transferase</keyword>
<keyword evidence="3 5" id="KW-0418">Kinase</keyword>
<protein>
    <submittedName>
        <fullName evidence="5">Polyphosphate kinase 2 (PPK2)</fullName>
    </submittedName>
</protein>
<dbReference type="Gene3D" id="3.40.50.300">
    <property type="entry name" value="P-loop containing nucleotide triphosphate hydrolases"/>
    <property type="match status" value="1"/>
</dbReference>
<dbReference type="PIRSF" id="PIRSF028756">
    <property type="entry name" value="PPK2_prd"/>
    <property type="match status" value="1"/>
</dbReference>
<reference evidence="5 6" key="1">
    <citation type="submission" date="2017-03" db="EMBL/GenBank/DDBJ databases">
        <title>Genome sequence of Sphingomonas mucosissima DSM 17494.</title>
        <authorList>
            <person name="Poehlein A."/>
            <person name="Wuebbeler J.H."/>
            <person name="Steinbuechel A."/>
            <person name="Daniel R."/>
        </authorList>
    </citation>
    <scope>NUCLEOTIDE SEQUENCE [LARGE SCALE GENOMIC DNA]</scope>
    <source>
        <strain evidence="5 6">DSM 17494</strain>
    </source>
</reference>
<evidence type="ECO:0000313" key="6">
    <source>
        <dbReference type="Proteomes" id="UP000197783"/>
    </source>
</evidence>
<dbReference type="PANTHER" id="PTHR34383">
    <property type="entry name" value="POLYPHOSPHATE:AMP PHOSPHOTRANSFERASE-RELATED"/>
    <property type="match status" value="1"/>
</dbReference>
<feature type="domain" description="Polyphosphate kinase-2-related" evidence="4">
    <location>
        <begin position="5"/>
        <end position="222"/>
    </location>
</feature>
<dbReference type="InterPro" id="IPR027417">
    <property type="entry name" value="P-loop_NTPase"/>
</dbReference>
<dbReference type="InterPro" id="IPR022488">
    <property type="entry name" value="PPK2-related"/>
</dbReference>
<comment type="similarity">
    <text evidence="1">Belongs to the polyphosphate kinase 2 (PPK2) family. Class I subfamily.</text>
</comment>